<reference evidence="9 10" key="1">
    <citation type="journal article" date="2014" name="Nat. Commun.">
        <title>Physiological and genomic features of highly alkaliphilic hydrogen-utilizing Betaproteobacteria from a continental serpentinizing site.</title>
        <authorList>
            <person name="Suzuki S."/>
            <person name="Kuenen J.G."/>
            <person name="Schipper K."/>
            <person name="van der Velde S."/>
            <person name="Ishii S."/>
            <person name="Wu A."/>
            <person name="Sorokin D.Y."/>
            <person name="Tenney A."/>
            <person name="Meng X.Y."/>
            <person name="Morrill P.L."/>
            <person name="Kamagata Y."/>
            <person name="Muyzer G."/>
            <person name="Nealson K.H."/>
        </authorList>
    </citation>
    <scope>NUCLEOTIDE SEQUENCE [LARGE SCALE GENOMIC DNA]</scope>
    <source>
        <strain evidence="9 10">B1</strain>
    </source>
</reference>
<feature type="binding site" evidence="5">
    <location>
        <begin position="212"/>
        <end position="218"/>
    </location>
    <ligand>
        <name>ATP</name>
        <dbReference type="ChEBI" id="CHEBI:30616"/>
    </ligand>
</feature>
<dbReference type="HOGENOM" id="CLU_011534_0_1_4"/>
<feature type="binding site" evidence="5">
    <location>
        <begin position="332"/>
        <end position="333"/>
    </location>
    <ligand>
        <name>ATP</name>
        <dbReference type="ChEBI" id="CHEBI:30616"/>
    </ligand>
</feature>
<dbReference type="STRING" id="1458426.SMCB_2246"/>
<evidence type="ECO:0000313" key="10">
    <source>
        <dbReference type="Proteomes" id="UP000066014"/>
    </source>
</evidence>
<dbReference type="SUPFAM" id="SSF56059">
    <property type="entry name" value="Glutathione synthetase ATP-binding domain-like"/>
    <property type="match status" value="1"/>
</dbReference>
<feature type="binding site" evidence="5">
    <location>
        <begin position="242"/>
        <end position="245"/>
    </location>
    <ligand>
        <name>ATP</name>
        <dbReference type="ChEBI" id="CHEBI:30616"/>
    </ligand>
</feature>
<protein>
    <recommendedName>
        <fullName evidence="5 6">N5-carboxyaminoimidazole ribonucleotide synthase</fullName>
        <shortName evidence="5 6">N5-CAIR synthase</shortName>
        <ecNumber evidence="5 6">6.3.4.18</ecNumber>
    </recommendedName>
    <alternativeName>
        <fullName evidence="5 6">5-(carboxyamino)imidazole ribonucleotide synthetase</fullName>
    </alternativeName>
</protein>
<keyword evidence="3 5" id="KW-0658">Purine biosynthesis</keyword>
<gene>
    <name evidence="5 6" type="primary">purK</name>
    <name evidence="9" type="ORF">SMCB_2246</name>
</gene>
<dbReference type="EMBL" id="AP014569">
    <property type="protein sequence ID" value="BAO84474.1"/>
    <property type="molecule type" value="Genomic_DNA"/>
</dbReference>
<dbReference type="OrthoDB" id="9804625at2"/>
<evidence type="ECO:0000313" key="9">
    <source>
        <dbReference type="EMBL" id="BAO84474.1"/>
    </source>
</evidence>
<dbReference type="Gene3D" id="3.30.470.20">
    <property type="entry name" value="ATP-grasp fold, B domain"/>
    <property type="match status" value="1"/>
</dbReference>
<feature type="domain" description="ATP-grasp" evidence="8">
    <location>
        <begin position="172"/>
        <end position="362"/>
    </location>
</feature>
<accession>A0A060P011</accession>
<dbReference type="GO" id="GO:0004638">
    <property type="term" value="F:phosphoribosylaminoimidazole carboxylase activity"/>
    <property type="evidence" value="ECO:0007669"/>
    <property type="project" value="InterPro"/>
</dbReference>
<dbReference type="Pfam" id="PF02222">
    <property type="entry name" value="ATP-grasp"/>
    <property type="match status" value="1"/>
</dbReference>
<dbReference type="Gene3D" id="3.40.50.20">
    <property type="match status" value="1"/>
</dbReference>
<comment type="catalytic activity">
    <reaction evidence="5 6">
        <text>5-amino-1-(5-phospho-beta-D-ribosyl)imidazole + hydrogencarbonate + ATP = 5-carboxyamino-1-(5-phospho-D-ribosyl)imidazole + ADP + phosphate + 2 H(+)</text>
        <dbReference type="Rhea" id="RHEA:19317"/>
        <dbReference type="ChEBI" id="CHEBI:15378"/>
        <dbReference type="ChEBI" id="CHEBI:17544"/>
        <dbReference type="ChEBI" id="CHEBI:30616"/>
        <dbReference type="ChEBI" id="CHEBI:43474"/>
        <dbReference type="ChEBI" id="CHEBI:58730"/>
        <dbReference type="ChEBI" id="CHEBI:137981"/>
        <dbReference type="ChEBI" id="CHEBI:456216"/>
        <dbReference type="EC" id="6.3.4.18"/>
    </reaction>
</comment>
<dbReference type="InterPro" id="IPR003135">
    <property type="entry name" value="ATP-grasp_carboxylate-amine"/>
</dbReference>
<feature type="binding site" evidence="5">
    <location>
        <position position="273"/>
    </location>
    <ligand>
        <name>ATP</name>
        <dbReference type="ChEBI" id="CHEBI:30616"/>
    </ligand>
</feature>
<feature type="binding site" evidence="5">
    <location>
        <position position="250"/>
    </location>
    <ligand>
        <name>ATP</name>
        <dbReference type="ChEBI" id="CHEBI:30616"/>
    </ligand>
</feature>
<evidence type="ECO:0000256" key="4">
    <source>
        <dbReference type="ARBA" id="ARBA00022840"/>
    </source>
</evidence>
<dbReference type="Pfam" id="PF22660">
    <property type="entry name" value="RS_preATP-grasp-like"/>
    <property type="match status" value="1"/>
</dbReference>
<dbReference type="GO" id="GO:0005829">
    <property type="term" value="C:cytosol"/>
    <property type="evidence" value="ECO:0007669"/>
    <property type="project" value="TreeGrafter"/>
</dbReference>
<dbReference type="RefSeq" id="WP_082027374.1">
    <property type="nucleotide sequence ID" value="NZ_AP014569.1"/>
</dbReference>
<dbReference type="PROSITE" id="PS50975">
    <property type="entry name" value="ATP_GRASP"/>
    <property type="match status" value="1"/>
</dbReference>
<keyword evidence="1 5" id="KW-0436">Ligase</keyword>
<dbReference type="InterPro" id="IPR016185">
    <property type="entry name" value="PreATP-grasp_dom_sf"/>
</dbReference>
<comment type="similarity">
    <text evidence="5 6">Belongs to the PurK/PurT family.</text>
</comment>
<feature type="binding site" evidence="5">
    <location>
        <position position="207"/>
    </location>
    <ligand>
        <name>ATP</name>
        <dbReference type="ChEBI" id="CHEBI:30616"/>
    </ligand>
</feature>
<organism evidence="9 10">
    <name type="scientific">Serpentinimonas maccroryi</name>
    <dbReference type="NCBI Taxonomy" id="1458426"/>
    <lineage>
        <taxon>Bacteria</taxon>
        <taxon>Pseudomonadati</taxon>
        <taxon>Pseudomonadota</taxon>
        <taxon>Betaproteobacteria</taxon>
        <taxon>Burkholderiales</taxon>
        <taxon>Comamonadaceae</taxon>
        <taxon>Serpentinimonas</taxon>
    </lineage>
</organism>
<dbReference type="GO" id="GO:0034028">
    <property type="term" value="F:5-(carboxyamino)imidazole ribonucleotide synthase activity"/>
    <property type="evidence" value="ECO:0007669"/>
    <property type="project" value="UniProtKB-UniRule"/>
</dbReference>
<comment type="pathway">
    <text evidence="5 6">Purine metabolism; IMP biosynthesis via de novo pathway; 5-amino-1-(5-phospho-D-ribosyl)imidazole-4-carboxylate from 5-amino-1-(5-phospho-D-ribosyl)imidazole (N5-CAIR route): step 1/2.</text>
</comment>
<dbReference type="FunFam" id="3.30.1490.20:FF:000015">
    <property type="entry name" value="N5-carboxyaminoimidazole ribonucleotide synthase"/>
    <property type="match status" value="1"/>
</dbReference>
<dbReference type="GO" id="GO:0046872">
    <property type="term" value="F:metal ion binding"/>
    <property type="evidence" value="ECO:0007669"/>
    <property type="project" value="InterPro"/>
</dbReference>
<sequence length="452" mass="46963">MNNPASLNSANSPASPASPASAPAAVGVGSAERGCAQPLLQPALQPPQPLPPQLLPGSLSPSGQPCTLGVLGGGQLGRMFVQAAQKLGYACAVLEPEDHSPAAQACPQHIQADYADLLGLEQLAQRCDAITTEFENVPAEALRWLAQRRAVAPSAAAVALAQDRIAEKAHFSACAQQAGVGPAPYAVIETEAQLQAAPTALLPGILKTARLGYDGKGQQRVHTGAELRAAWQRLGGVPCVLERLLPLKAELSVLVARGRDGQVVHYPPQRNLHRNGILALTEACPGSLPAGLAARAVSASALIAAQLGYVGVLCVEFFVIDDGSAEGALVLNEMAPRPHNSGHYTLDACDVSQFELQVRTLAGLPLVAPRQHSPALMLNLLGELWFDAQGQARSPDWAAVLALPGAHLHLYGKLEARPGRKMGHLTLTGSSAQQVRATALAAAAILGLAPWP</sequence>
<dbReference type="PANTHER" id="PTHR11609">
    <property type="entry name" value="PURINE BIOSYNTHESIS PROTEIN 6/7, PUR6/7"/>
    <property type="match status" value="1"/>
</dbReference>
<dbReference type="GO" id="GO:0005524">
    <property type="term" value="F:ATP binding"/>
    <property type="evidence" value="ECO:0007669"/>
    <property type="project" value="UniProtKB-UniRule"/>
</dbReference>
<keyword evidence="2 5" id="KW-0547">Nucleotide-binding</keyword>
<dbReference type="KEGG" id="cbab:SMCB_2246"/>
<evidence type="ECO:0000259" key="8">
    <source>
        <dbReference type="PROSITE" id="PS50975"/>
    </source>
</evidence>
<evidence type="ECO:0000256" key="7">
    <source>
        <dbReference type="SAM" id="MobiDB-lite"/>
    </source>
</evidence>
<dbReference type="Gene3D" id="3.30.1490.20">
    <property type="entry name" value="ATP-grasp fold, A domain"/>
    <property type="match status" value="1"/>
</dbReference>
<feature type="compositionally biased region" description="Pro residues" evidence="7">
    <location>
        <begin position="44"/>
        <end position="54"/>
    </location>
</feature>
<evidence type="ECO:0000256" key="1">
    <source>
        <dbReference type="ARBA" id="ARBA00022598"/>
    </source>
</evidence>
<dbReference type="PANTHER" id="PTHR11609:SF5">
    <property type="entry name" value="PHOSPHORIBOSYLAMINOIMIDAZOLE CARBOXYLASE"/>
    <property type="match status" value="1"/>
</dbReference>
<evidence type="ECO:0000256" key="6">
    <source>
        <dbReference type="RuleBase" id="RU361200"/>
    </source>
</evidence>
<dbReference type="GO" id="GO:0006189">
    <property type="term" value="P:'de novo' IMP biosynthetic process"/>
    <property type="evidence" value="ECO:0007669"/>
    <property type="project" value="UniProtKB-UniRule"/>
</dbReference>
<evidence type="ECO:0000256" key="2">
    <source>
        <dbReference type="ARBA" id="ARBA00022741"/>
    </source>
</evidence>
<feature type="compositionally biased region" description="Low complexity" evidence="7">
    <location>
        <begin position="1"/>
        <end position="25"/>
    </location>
</feature>
<dbReference type="InterPro" id="IPR013815">
    <property type="entry name" value="ATP_grasp_subdomain_1"/>
</dbReference>
<evidence type="ECO:0000256" key="3">
    <source>
        <dbReference type="ARBA" id="ARBA00022755"/>
    </source>
</evidence>
<comment type="subunit">
    <text evidence="5 6">Homodimer.</text>
</comment>
<dbReference type="UniPathway" id="UPA00074">
    <property type="reaction ID" value="UER00942"/>
</dbReference>
<dbReference type="Pfam" id="PF17769">
    <property type="entry name" value="PurK_C"/>
    <property type="match status" value="1"/>
</dbReference>
<keyword evidence="4 5" id="KW-0067">ATP-binding</keyword>
<dbReference type="SUPFAM" id="SSF51246">
    <property type="entry name" value="Rudiment single hybrid motif"/>
    <property type="match status" value="1"/>
</dbReference>
<dbReference type="SUPFAM" id="SSF52440">
    <property type="entry name" value="PreATP-grasp domain"/>
    <property type="match status" value="1"/>
</dbReference>
<dbReference type="NCBIfam" id="NF004677">
    <property type="entry name" value="PRK06019.1-3"/>
    <property type="match status" value="1"/>
</dbReference>
<proteinExistence type="inferred from homology"/>
<dbReference type="InterPro" id="IPR040686">
    <property type="entry name" value="PurK_C"/>
</dbReference>
<dbReference type="NCBIfam" id="NF004679">
    <property type="entry name" value="PRK06019.1-5"/>
    <property type="match status" value="1"/>
</dbReference>
<dbReference type="InterPro" id="IPR005875">
    <property type="entry name" value="PurK"/>
</dbReference>
<dbReference type="AlphaFoldDB" id="A0A060P011"/>
<feature type="binding site" evidence="5">
    <location>
        <position position="164"/>
    </location>
    <ligand>
        <name>ATP</name>
        <dbReference type="ChEBI" id="CHEBI:30616"/>
    </ligand>
</feature>
<evidence type="ECO:0000256" key="5">
    <source>
        <dbReference type="HAMAP-Rule" id="MF_01928"/>
    </source>
</evidence>
<feature type="region of interest" description="Disordered" evidence="7">
    <location>
        <begin position="1"/>
        <end position="59"/>
    </location>
</feature>
<comment type="function">
    <text evidence="6">Catalyzes the ATP-dependent conversion of 5-aminoimidazole ribonucleotide (AIR) and HCO(3)- to N5-carboxyaminoimidazole ribonucleotide (N5-CAIR).</text>
</comment>
<comment type="function">
    <text evidence="5">Catalyzes the ATP-dependent conversion of 5-aminoimidazole ribonucleotide (AIR) and HCO(3)(-) to N5-carboxyaminoimidazole ribonucleotide (N5-CAIR).</text>
</comment>
<dbReference type="HAMAP" id="MF_01928">
    <property type="entry name" value="PurK"/>
    <property type="match status" value="1"/>
</dbReference>
<keyword evidence="10" id="KW-1185">Reference proteome</keyword>
<dbReference type="InterPro" id="IPR011761">
    <property type="entry name" value="ATP-grasp"/>
</dbReference>
<dbReference type="NCBIfam" id="NF004676">
    <property type="entry name" value="PRK06019.1-2"/>
    <property type="match status" value="1"/>
</dbReference>
<dbReference type="InterPro" id="IPR011054">
    <property type="entry name" value="Rudment_hybrid_motif"/>
</dbReference>
<dbReference type="InterPro" id="IPR054350">
    <property type="entry name" value="PurT/PurK_preATP-grasp"/>
</dbReference>
<name>A0A060P011_9BURK</name>
<dbReference type="Proteomes" id="UP000066014">
    <property type="component" value="Chromosome"/>
</dbReference>
<dbReference type="NCBIfam" id="TIGR01161">
    <property type="entry name" value="purK"/>
    <property type="match status" value="1"/>
</dbReference>
<dbReference type="EC" id="6.3.4.18" evidence="5 6"/>